<keyword evidence="3" id="KW-1185">Reference proteome</keyword>
<reference evidence="2 3" key="1">
    <citation type="submission" date="2018-03" db="EMBL/GenBank/DDBJ databases">
        <title>Comparative analysis of microorganisms from saline springs in Andes Mountain Range, Colombia.</title>
        <authorList>
            <person name="Rubin E."/>
        </authorList>
    </citation>
    <scope>NUCLEOTIDE SEQUENCE [LARGE SCALE GENOMIC DNA]</scope>
    <source>
        <strain evidence="2 3">CG 23</strain>
    </source>
</reference>
<accession>A0ABX5ECW6</accession>
<keyword evidence="1" id="KW-0812">Transmembrane</keyword>
<feature type="transmembrane region" description="Helical" evidence="1">
    <location>
        <begin position="97"/>
        <end position="121"/>
    </location>
</feature>
<keyword evidence="1" id="KW-1133">Transmembrane helix</keyword>
<keyword evidence="1" id="KW-0472">Membrane</keyword>
<sequence length="158" mass="16567">MLLLTTFAVSLLSGLVPVVSVEVYLGGVAAATDAAGSPLLLAGLALAAGVGQTVAKVAWYLAAARSMESPRLQRKLAQDKWRRGFERWRDRVTGRPVLTAAVLLASACLGFPPLMIIAVVAGSLRVPLAVYVPTVLVGRTVRFWLLLAGVGWFAAAAV</sequence>
<dbReference type="RefSeq" id="WP_106268029.1">
    <property type="nucleotide sequence ID" value="NZ_PVTX01000007.1"/>
</dbReference>
<name>A0ABX5ECW6_9MICO</name>
<evidence type="ECO:0008006" key="4">
    <source>
        <dbReference type="Google" id="ProtNLM"/>
    </source>
</evidence>
<feature type="transmembrane region" description="Helical" evidence="1">
    <location>
        <begin position="141"/>
        <end position="157"/>
    </location>
</feature>
<evidence type="ECO:0000313" key="3">
    <source>
        <dbReference type="Proteomes" id="UP000239895"/>
    </source>
</evidence>
<proteinExistence type="predicted"/>
<evidence type="ECO:0000313" key="2">
    <source>
        <dbReference type="EMBL" id="PRZ05609.1"/>
    </source>
</evidence>
<gene>
    <name evidence="2" type="ORF">BCL65_10796</name>
</gene>
<organism evidence="2 3">
    <name type="scientific">Isoptericola halotolerans</name>
    <dbReference type="NCBI Taxonomy" id="300560"/>
    <lineage>
        <taxon>Bacteria</taxon>
        <taxon>Bacillati</taxon>
        <taxon>Actinomycetota</taxon>
        <taxon>Actinomycetes</taxon>
        <taxon>Micrococcales</taxon>
        <taxon>Promicromonosporaceae</taxon>
        <taxon>Isoptericola</taxon>
    </lineage>
</organism>
<comment type="caution">
    <text evidence="2">The sequence shown here is derived from an EMBL/GenBank/DDBJ whole genome shotgun (WGS) entry which is preliminary data.</text>
</comment>
<evidence type="ECO:0000256" key="1">
    <source>
        <dbReference type="SAM" id="Phobius"/>
    </source>
</evidence>
<dbReference type="EMBL" id="PVTX01000007">
    <property type="protein sequence ID" value="PRZ05609.1"/>
    <property type="molecule type" value="Genomic_DNA"/>
</dbReference>
<feature type="transmembrane region" description="Helical" evidence="1">
    <location>
        <begin position="40"/>
        <end position="62"/>
    </location>
</feature>
<dbReference type="Proteomes" id="UP000239895">
    <property type="component" value="Unassembled WGS sequence"/>
</dbReference>
<protein>
    <recommendedName>
        <fullName evidence="4">SNARE associated Golgi protein</fullName>
    </recommendedName>
</protein>